<sequence length="797" mass="91859">MSLRSDPINFEDYWPPIEKLLLNILNQRYKQVTNERWQETFFDIYKVCVAQPEPLVGVLYARLKSMLQTHVQELCQEVSRSDNLLESYYKYWTTYRTAAEYFDKLFNYLNAQHLKKIKKPMQADVSSESVCQPGLEVKDLCLYLWNQDMITPIKKPLVDLLMRGIELERNGGNINQSVISGIIHSLAEVEEYKKDDTLELYRETFEIEFLRSTGEFYRAEAERLRSESNCSDYMRKVLQIIDLETLRCTKFIHSSSKDKVISEIRARMVADHSKFLYKEAEYMVASDCWQDLHAMYKLLKPIDGGLKTLIQLVQSRITQVGLETIKQVATSDNPPKDFVESFIQVHKKHSDLIATTFNNDQLFVGALDKACSSIINFRLNPQQPCRSPELLAKYCDNLLRKPSSGSGSSGSAIKGLSDAEIDEKLSLSIIVFKYIDDKDIFQKFYSKNMARRLIFSQLSLLDHEESMINKLKQVCGYEFTAKLHRMFTDIGVSNELKGAFEQHLRQKNAQLGISFSIYVLQAGSWPLGQSPVTSFALPEVFLHSVQAFEDYYYTRFNGRVLTWLYHHCTADLKLCYYDNNTAKRKYSVSMQTFHAAILLLFETKDELSYEEISKATQLSDEQLSKHLQGLLEAKILLVGEEALAGDASTSCQQNVALPQQASSRSDGSSPPSAQQYSFIPTTKIRFNLQFTSRKTKFKIAVVQRDNQYQQIREQNDSELTHSSIDEDRKLYIQAAIVRVMKSRKSAKHNQLIKEVIDLTKNHFTPSVPMIKKCIEILIEKQYLERKSSAADEYKYVA</sequence>
<dbReference type="SMART" id="SM00884">
    <property type="entry name" value="Cullin_Nedd8"/>
    <property type="match status" value="1"/>
</dbReference>
<dbReference type="InterPro" id="IPR059120">
    <property type="entry name" value="Cullin-like_AB"/>
</dbReference>
<evidence type="ECO:0000313" key="10">
    <source>
        <dbReference type="EMBL" id="MDE50375.1"/>
    </source>
</evidence>
<dbReference type="SUPFAM" id="SSF75632">
    <property type="entry name" value="Cullin homology domain"/>
    <property type="match status" value="1"/>
</dbReference>
<dbReference type="SUPFAM" id="SSF46785">
    <property type="entry name" value="Winged helix' DNA-binding domain"/>
    <property type="match status" value="1"/>
</dbReference>
<dbReference type="Pfam" id="PF00888">
    <property type="entry name" value="Cullin"/>
    <property type="match status" value="1"/>
</dbReference>
<dbReference type="InterPro" id="IPR045093">
    <property type="entry name" value="Cullin"/>
</dbReference>
<evidence type="ECO:0000256" key="5">
    <source>
        <dbReference type="ARBA" id="ARBA00022843"/>
    </source>
</evidence>
<dbReference type="InterPro" id="IPR036390">
    <property type="entry name" value="WH_DNA-bd_sf"/>
</dbReference>
<dbReference type="GO" id="GO:0031625">
    <property type="term" value="F:ubiquitin protein ligase binding"/>
    <property type="evidence" value="ECO:0007669"/>
    <property type="project" value="InterPro"/>
</dbReference>
<evidence type="ECO:0000256" key="3">
    <source>
        <dbReference type="ARBA" id="ARBA00022499"/>
    </source>
</evidence>
<dbReference type="SUPFAM" id="SSF74788">
    <property type="entry name" value="Cullin repeat-like"/>
    <property type="match status" value="1"/>
</dbReference>
<dbReference type="FunFam" id="1.20.1310.10:FF:000019">
    <property type="entry name" value="Cullin 1"/>
    <property type="match status" value="1"/>
</dbReference>
<name>A0A6G1SIR9_9ACAR</name>
<organism evidence="10">
    <name type="scientific">Aceria tosichella</name>
    <name type="common">wheat curl mite</name>
    <dbReference type="NCBI Taxonomy" id="561515"/>
    <lineage>
        <taxon>Eukaryota</taxon>
        <taxon>Metazoa</taxon>
        <taxon>Ecdysozoa</taxon>
        <taxon>Arthropoda</taxon>
        <taxon>Chelicerata</taxon>
        <taxon>Arachnida</taxon>
        <taxon>Acari</taxon>
        <taxon>Acariformes</taxon>
        <taxon>Trombidiformes</taxon>
        <taxon>Prostigmata</taxon>
        <taxon>Eupodina</taxon>
        <taxon>Eriophyoidea</taxon>
        <taxon>Eriophyidae</taxon>
        <taxon>Eriophyinae</taxon>
        <taxon>Aceriini</taxon>
        <taxon>Aceria</taxon>
    </lineage>
</organism>
<gene>
    <name evidence="10" type="primary">Cul2</name>
    <name evidence="10" type="ORF">g.15480</name>
</gene>
<evidence type="ECO:0000259" key="9">
    <source>
        <dbReference type="PROSITE" id="PS50069"/>
    </source>
</evidence>
<dbReference type="GO" id="GO:0006511">
    <property type="term" value="P:ubiquitin-dependent protein catabolic process"/>
    <property type="evidence" value="ECO:0007669"/>
    <property type="project" value="InterPro"/>
</dbReference>
<dbReference type="InterPro" id="IPR019559">
    <property type="entry name" value="Cullin_neddylation_domain"/>
</dbReference>
<comment type="similarity">
    <text evidence="2 6 7">Belongs to the cullin family.</text>
</comment>
<dbReference type="Gene3D" id="1.20.1310.10">
    <property type="entry name" value="Cullin Repeats"/>
    <property type="match status" value="4"/>
</dbReference>
<keyword evidence="5" id="KW-0832">Ubl conjugation</keyword>
<dbReference type="FunFam" id="1.20.1310.10:FF:000012">
    <property type="entry name" value="Cullin 2"/>
    <property type="match status" value="1"/>
</dbReference>
<evidence type="ECO:0000256" key="4">
    <source>
        <dbReference type="ARBA" id="ARBA00022786"/>
    </source>
</evidence>
<dbReference type="Pfam" id="PF10557">
    <property type="entry name" value="Cullin_Nedd8"/>
    <property type="match status" value="1"/>
</dbReference>
<comment type="pathway">
    <text evidence="1">Protein modification; protein ubiquitination.</text>
</comment>
<dbReference type="EMBL" id="GGYP01005604">
    <property type="protein sequence ID" value="MDE50375.1"/>
    <property type="molecule type" value="Transcribed_RNA"/>
</dbReference>
<dbReference type="PROSITE" id="PS50069">
    <property type="entry name" value="CULLIN_2"/>
    <property type="match status" value="1"/>
</dbReference>
<feature type="compositionally biased region" description="Low complexity" evidence="8">
    <location>
        <begin position="658"/>
        <end position="674"/>
    </location>
</feature>
<evidence type="ECO:0000256" key="1">
    <source>
        <dbReference type="ARBA" id="ARBA00004906"/>
    </source>
</evidence>
<dbReference type="Gene3D" id="1.10.10.10">
    <property type="entry name" value="Winged helix-like DNA-binding domain superfamily/Winged helix DNA-binding domain"/>
    <property type="match status" value="1"/>
</dbReference>
<dbReference type="SMART" id="SM00182">
    <property type="entry name" value="CULLIN"/>
    <property type="match status" value="1"/>
</dbReference>
<feature type="region of interest" description="Disordered" evidence="8">
    <location>
        <begin position="655"/>
        <end position="675"/>
    </location>
</feature>
<evidence type="ECO:0000256" key="6">
    <source>
        <dbReference type="PROSITE-ProRule" id="PRU00330"/>
    </source>
</evidence>
<dbReference type="InterPro" id="IPR001373">
    <property type="entry name" value="Cullin_N"/>
</dbReference>
<feature type="domain" description="Cullin family profile" evidence="9">
    <location>
        <begin position="386"/>
        <end position="631"/>
    </location>
</feature>
<proteinExistence type="inferred from homology"/>
<dbReference type="FunFam" id="1.10.10.10:FF:000014">
    <property type="entry name" value="Cullin 1"/>
    <property type="match status" value="1"/>
</dbReference>
<dbReference type="InterPro" id="IPR016158">
    <property type="entry name" value="Cullin_homology"/>
</dbReference>
<accession>A0A6G1SIR9</accession>
<protein>
    <submittedName>
        <fullName evidence="10">Cullin-2</fullName>
    </submittedName>
</protein>
<keyword evidence="3" id="KW-1017">Isopeptide bond</keyword>
<dbReference type="FunFam" id="1.20.1310.10:FF:000001">
    <property type="entry name" value="Cullin 3"/>
    <property type="match status" value="1"/>
</dbReference>
<evidence type="ECO:0000256" key="8">
    <source>
        <dbReference type="SAM" id="MobiDB-lite"/>
    </source>
</evidence>
<dbReference type="GO" id="GO:0005634">
    <property type="term" value="C:nucleus"/>
    <property type="evidence" value="ECO:0007669"/>
    <property type="project" value="UniProtKB-ARBA"/>
</dbReference>
<evidence type="ECO:0000256" key="2">
    <source>
        <dbReference type="ARBA" id="ARBA00006019"/>
    </source>
</evidence>
<dbReference type="InterPro" id="IPR016159">
    <property type="entry name" value="Cullin_repeat-like_dom_sf"/>
</dbReference>
<reference evidence="10" key="1">
    <citation type="submission" date="2018-10" db="EMBL/GenBank/DDBJ databases">
        <title>Transcriptome assembly of Aceria tosichella (Wheat curl mite) Type 2.</title>
        <authorList>
            <person name="Scully E.D."/>
            <person name="Geib S.M."/>
            <person name="Palmer N.A."/>
            <person name="Gupta A.K."/>
            <person name="Sarath G."/>
            <person name="Tatineni S."/>
        </authorList>
    </citation>
    <scope>NUCLEOTIDE SEQUENCE</scope>
    <source>
        <strain evidence="10">LincolnNE</strain>
    </source>
</reference>
<keyword evidence="4" id="KW-0833">Ubl conjugation pathway</keyword>
<dbReference type="PANTHER" id="PTHR11932">
    <property type="entry name" value="CULLIN"/>
    <property type="match status" value="1"/>
</dbReference>
<dbReference type="InterPro" id="IPR016157">
    <property type="entry name" value="Cullin_CS"/>
</dbReference>
<dbReference type="GO" id="GO:0031461">
    <property type="term" value="C:cullin-RING ubiquitin ligase complex"/>
    <property type="evidence" value="ECO:0007669"/>
    <property type="project" value="InterPro"/>
</dbReference>
<evidence type="ECO:0000256" key="7">
    <source>
        <dbReference type="RuleBase" id="RU003829"/>
    </source>
</evidence>
<dbReference type="Gene3D" id="3.30.230.130">
    <property type="entry name" value="Cullin, Chain C, Domain 2"/>
    <property type="match status" value="1"/>
</dbReference>
<dbReference type="PROSITE" id="PS01256">
    <property type="entry name" value="CULLIN_1"/>
    <property type="match status" value="1"/>
</dbReference>
<dbReference type="InterPro" id="IPR036317">
    <property type="entry name" value="Cullin_homology_sf"/>
</dbReference>
<dbReference type="InterPro" id="IPR036388">
    <property type="entry name" value="WH-like_DNA-bd_sf"/>
</dbReference>
<dbReference type="Pfam" id="PF26557">
    <property type="entry name" value="Cullin_AB"/>
    <property type="match status" value="1"/>
</dbReference>
<dbReference type="AlphaFoldDB" id="A0A6G1SIR9"/>